<dbReference type="EMBL" id="MU003692">
    <property type="protein sequence ID" value="KAF2817191.1"/>
    <property type="molecule type" value="Genomic_DNA"/>
</dbReference>
<dbReference type="OrthoDB" id="3640596at2759"/>
<proteinExistence type="predicted"/>
<protein>
    <submittedName>
        <fullName evidence="1 3">Uncharacterized protein</fullName>
    </submittedName>
</protein>
<evidence type="ECO:0000313" key="3">
    <source>
        <dbReference type="RefSeq" id="XP_033584155.1"/>
    </source>
</evidence>
<gene>
    <name evidence="1 3" type="ORF">BDZ99DRAFT_529475</name>
</gene>
<accession>A0A6A6Z7V3</accession>
<keyword evidence="2" id="KW-1185">Reference proteome</keyword>
<sequence length="330" mass="37366">MNLMMSHAMGVGHGRYPSIFIDTHDAVIPVDGKAMLDLLPKFATDAERRGLRMDVYQMTERVRRSQGDANSNSLFYAISLVVDTLSRRLGVEASKVNLLERLEGLLQQDAQRMSTYGRGLSRFPQCLSLFGSLANVARYSKSQPISSILSTFFLQNGAIIARKENPDNIIRWWKAIRKLVLDEADKAMCFQQILKGKPSIMSQVHHRTARNHRLLNEFLRDMMYAASLRPGNPHRGMPPPPRVPPPRRMGEFHPGFFEDFPGVPGPLDEDGIPMSPGWVEDDFEDNIPDYFPPHGFGPFDIDESLEAKVYRLEDKVNEMEYGLRMGMIAG</sequence>
<dbReference type="GeneID" id="54467298"/>
<evidence type="ECO:0000313" key="1">
    <source>
        <dbReference type="EMBL" id="KAF2817191.1"/>
    </source>
</evidence>
<dbReference type="Proteomes" id="UP000504636">
    <property type="component" value="Unplaced"/>
</dbReference>
<reference evidence="3" key="3">
    <citation type="submission" date="2025-04" db="UniProtKB">
        <authorList>
            <consortium name="RefSeq"/>
        </authorList>
    </citation>
    <scope>IDENTIFICATION</scope>
    <source>
        <strain evidence="3">CBS 304.34</strain>
    </source>
</reference>
<dbReference type="RefSeq" id="XP_033584155.1">
    <property type="nucleotide sequence ID" value="XM_033726405.1"/>
</dbReference>
<name>A0A6A6Z7V3_9PEZI</name>
<dbReference type="AlphaFoldDB" id="A0A6A6Z7V3"/>
<organism evidence="1">
    <name type="scientific">Mytilinidion resinicola</name>
    <dbReference type="NCBI Taxonomy" id="574789"/>
    <lineage>
        <taxon>Eukaryota</taxon>
        <taxon>Fungi</taxon>
        <taxon>Dikarya</taxon>
        <taxon>Ascomycota</taxon>
        <taxon>Pezizomycotina</taxon>
        <taxon>Dothideomycetes</taxon>
        <taxon>Pleosporomycetidae</taxon>
        <taxon>Mytilinidiales</taxon>
        <taxon>Mytilinidiaceae</taxon>
        <taxon>Mytilinidion</taxon>
    </lineage>
</organism>
<evidence type="ECO:0000313" key="2">
    <source>
        <dbReference type="Proteomes" id="UP000504636"/>
    </source>
</evidence>
<reference evidence="1 3" key="1">
    <citation type="journal article" date="2020" name="Stud. Mycol.">
        <title>101 Dothideomycetes genomes: a test case for predicting lifestyles and emergence of pathogens.</title>
        <authorList>
            <person name="Haridas S."/>
            <person name="Albert R."/>
            <person name="Binder M."/>
            <person name="Bloem J."/>
            <person name="Labutti K."/>
            <person name="Salamov A."/>
            <person name="Andreopoulos B."/>
            <person name="Baker S."/>
            <person name="Barry K."/>
            <person name="Bills G."/>
            <person name="Bluhm B."/>
            <person name="Cannon C."/>
            <person name="Castanera R."/>
            <person name="Culley D."/>
            <person name="Daum C."/>
            <person name="Ezra D."/>
            <person name="Gonzalez J."/>
            <person name="Henrissat B."/>
            <person name="Kuo A."/>
            <person name="Liang C."/>
            <person name="Lipzen A."/>
            <person name="Lutzoni F."/>
            <person name="Magnuson J."/>
            <person name="Mondo S."/>
            <person name="Nolan M."/>
            <person name="Ohm R."/>
            <person name="Pangilinan J."/>
            <person name="Park H.-J."/>
            <person name="Ramirez L."/>
            <person name="Alfaro M."/>
            <person name="Sun H."/>
            <person name="Tritt A."/>
            <person name="Yoshinaga Y."/>
            <person name="Zwiers L.-H."/>
            <person name="Turgeon B."/>
            <person name="Goodwin S."/>
            <person name="Spatafora J."/>
            <person name="Crous P."/>
            <person name="Grigoriev I."/>
        </authorList>
    </citation>
    <scope>NUCLEOTIDE SEQUENCE</scope>
    <source>
        <strain evidence="1 3">CBS 304.34</strain>
    </source>
</reference>
<reference evidence="3" key="2">
    <citation type="submission" date="2020-04" db="EMBL/GenBank/DDBJ databases">
        <authorList>
            <consortium name="NCBI Genome Project"/>
        </authorList>
    </citation>
    <scope>NUCLEOTIDE SEQUENCE</scope>
    <source>
        <strain evidence="3">CBS 304.34</strain>
    </source>
</reference>